<protein>
    <recommendedName>
        <fullName evidence="4">Myb/SANT-like domain-containing protein</fullName>
    </recommendedName>
</protein>
<feature type="compositionally biased region" description="Low complexity" evidence="1">
    <location>
        <begin position="163"/>
        <end position="177"/>
    </location>
</feature>
<sequence>MPHKASGETYVWDTAKEKNFLEKIDEYLSYSGGKHPSIAILDQWAAQFNSEYGGVPAYGITLYQKKERMKIIYRGLKALQCRTSLRYDPSTDRVICSDDAWQSFIQVYTECNHLRHEGLRNKELYYNVFEKNHVAGSMDNSGTRPIFEKELTPTTDARHCNNRRSGADAGPSRSRGSSGKRKKREETDEMTYMAMQERVSHFRSRSQSCTNNDQSSRPDHMLMCMNIMSEIGHVILKMNEYSSASEHEEDDLSSENEHSDNDSYLAKAVVAVAANYVLADGVDGTGPSTGTQQHASRRGAMNQMRDMMADDMWDRCQSSPWYKST</sequence>
<evidence type="ECO:0008006" key="4">
    <source>
        <dbReference type="Google" id="ProtNLM"/>
    </source>
</evidence>
<dbReference type="Proteomes" id="UP001187192">
    <property type="component" value="Unassembled WGS sequence"/>
</dbReference>
<comment type="caution">
    <text evidence="2">The sequence shown here is derived from an EMBL/GenBank/DDBJ whole genome shotgun (WGS) entry which is preliminary data.</text>
</comment>
<dbReference type="EMBL" id="BTGU01000003">
    <property type="protein sequence ID" value="GMN30863.1"/>
    <property type="molecule type" value="Genomic_DNA"/>
</dbReference>
<dbReference type="AlphaFoldDB" id="A0AA88CQK1"/>
<reference evidence="2" key="1">
    <citation type="submission" date="2023-07" db="EMBL/GenBank/DDBJ databases">
        <title>draft genome sequence of fig (Ficus carica).</title>
        <authorList>
            <person name="Takahashi T."/>
            <person name="Nishimura K."/>
        </authorList>
    </citation>
    <scope>NUCLEOTIDE SEQUENCE</scope>
</reference>
<evidence type="ECO:0000256" key="1">
    <source>
        <dbReference type="SAM" id="MobiDB-lite"/>
    </source>
</evidence>
<proteinExistence type="predicted"/>
<accession>A0AA88CQK1</accession>
<name>A0AA88CQK1_FICCA</name>
<evidence type="ECO:0000313" key="2">
    <source>
        <dbReference type="EMBL" id="GMN30863.1"/>
    </source>
</evidence>
<feature type="region of interest" description="Disordered" evidence="1">
    <location>
        <begin position="282"/>
        <end position="304"/>
    </location>
</feature>
<gene>
    <name evidence="2" type="ORF">TIFTF001_002996</name>
</gene>
<feature type="region of interest" description="Disordered" evidence="1">
    <location>
        <begin position="199"/>
        <end position="218"/>
    </location>
</feature>
<keyword evidence="3" id="KW-1185">Reference proteome</keyword>
<feature type="region of interest" description="Disordered" evidence="1">
    <location>
        <begin position="151"/>
        <end position="189"/>
    </location>
</feature>
<feature type="compositionally biased region" description="Polar residues" evidence="1">
    <location>
        <begin position="205"/>
        <end position="215"/>
    </location>
</feature>
<evidence type="ECO:0000313" key="3">
    <source>
        <dbReference type="Proteomes" id="UP001187192"/>
    </source>
</evidence>
<organism evidence="2 3">
    <name type="scientific">Ficus carica</name>
    <name type="common">Common fig</name>
    <dbReference type="NCBI Taxonomy" id="3494"/>
    <lineage>
        <taxon>Eukaryota</taxon>
        <taxon>Viridiplantae</taxon>
        <taxon>Streptophyta</taxon>
        <taxon>Embryophyta</taxon>
        <taxon>Tracheophyta</taxon>
        <taxon>Spermatophyta</taxon>
        <taxon>Magnoliopsida</taxon>
        <taxon>eudicotyledons</taxon>
        <taxon>Gunneridae</taxon>
        <taxon>Pentapetalae</taxon>
        <taxon>rosids</taxon>
        <taxon>fabids</taxon>
        <taxon>Rosales</taxon>
        <taxon>Moraceae</taxon>
        <taxon>Ficeae</taxon>
        <taxon>Ficus</taxon>
    </lineage>
</organism>